<feature type="non-terminal residue" evidence="2">
    <location>
        <position position="260"/>
    </location>
</feature>
<evidence type="ECO:0000256" key="1">
    <source>
        <dbReference type="SAM" id="MobiDB-lite"/>
    </source>
</evidence>
<proteinExistence type="predicted"/>
<evidence type="ECO:0000313" key="2">
    <source>
        <dbReference type="EMBL" id="KAK5977131.1"/>
    </source>
</evidence>
<feature type="non-terminal residue" evidence="2">
    <location>
        <position position="1"/>
    </location>
</feature>
<protein>
    <submittedName>
        <fullName evidence="2">WSD domain-containing protein</fullName>
    </submittedName>
</protein>
<accession>A0AAN8IKR0</accession>
<evidence type="ECO:0000313" key="3">
    <source>
        <dbReference type="Proteomes" id="UP001331761"/>
    </source>
</evidence>
<name>A0AAN8IKR0_TRICO</name>
<reference evidence="2 3" key="1">
    <citation type="submission" date="2019-10" db="EMBL/GenBank/DDBJ databases">
        <title>Assembly and Annotation for the nematode Trichostrongylus colubriformis.</title>
        <authorList>
            <person name="Martin J."/>
        </authorList>
    </citation>
    <scope>NUCLEOTIDE SEQUENCE [LARGE SCALE GENOMIC DNA]</scope>
    <source>
        <strain evidence="2">G859</strain>
        <tissue evidence="2">Whole worm</tissue>
    </source>
</reference>
<dbReference type="GO" id="GO:0005634">
    <property type="term" value="C:nucleus"/>
    <property type="evidence" value="ECO:0007669"/>
    <property type="project" value="UniProtKB-SubCell"/>
</dbReference>
<dbReference type="Proteomes" id="UP001331761">
    <property type="component" value="Unassembled WGS sequence"/>
</dbReference>
<gene>
    <name evidence="2" type="ORF">GCK32_016430</name>
</gene>
<organism evidence="2 3">
    <name type="scientific">Trichostrongylus colubriformis</name>
    <name type="common">Black scour worm</name>
    <dbReference type="NCBI Taxonomy" id="6319"/>
    <lineage>
        <taxon>Eukaryota</taxon>
        <taxon>Metazoa</taxon>
        <taxon>Ecdysozoa</taxon>
        <taxon>Nematoda</taxon>
        <taxon>Chromadorea</taxon>
        <taxon>Rhabditida</taxon>
        <taxon>Rhabditina</taxon>
        <taxon>Rhabditomorpha</taxon>
        <taxon>Strongyloidea</taxon>
        <taxon>Trichostrongylidae</taxon>
        <taxon>Trichostrongylus</taxon>
    </lineage>
</organism>
<keyword evidence="3" id="KW-1185">Reference proteome</keyword>
<feature type="compositionally biased region" description="Acidic residues" evidence="1">
    <location>
        <begin position="221"/>
        <end position="242"/>
    </location>
</feature>
<dbReference type="AlphaFoldDB" id="A0AAN8IKR0"/>
<comment type="caution">
    <text evidence="2">The sequence shown here is derived from an EMBL/GenBank/DDBJ whole genome shotgun (WGS) entry which is preliminary data.</text>
</comment>
<feature type="region of interest" description="Disordered" evidence="1">
    <location>
        <begin position="217"/>
        <end position="247"/>
    </location>
</feature>
<dbReference type="EMBL" id="WIXE01010979">
    <property type="protein sequence ID" value="KAK5977131.1"/>
    <property type="molecule type" value="Genomic_DNA"/>
</dbReference>
<sequence length="260" mass="30096">ILVESVESSGLWNPACNTEETCSKDPPSLTASSFLHPDVFACVEDLIDDVVTGRSHTERRKRKRFRRMDNPYKRGWWSIDTRENLEAVRSSLHGRGIRERILHRLLCKSWFLKDVKLGKVVLDKIEKEISWKEMTGLNQEAVHRQLNELNSKISSAKIAIKGSANTFMKSGCSTSIGDLKEKIFCCERRINRDFLRPSFFVGEKKCLALLEMNDDHMKKEDDEDDRDDAEKDDEDSERDDSETSQMIERWRAYVESAETS</sequence>